<name>A0A948RW37_UNCEI</name>
<dbReference type="InterPro" id="IPR004358">
    <property type="entry name" value="Sig_transdc_His_kin-like_C"/>
</dbReference>
<keyword evidence="6" id="KW-0902">Two-component regulatory system</keyword>
<dbReference type="AlphaFoldDB" id="A0A948RW37"/>
<evidence type="ECO:0000259" key="7">
    <source>
        <dbReference type="PROSITE" id="PS50104"/>
    </source>
</evidence>
<evidence type="ECO:0000313" key="10">
    <source>
        <dbReference type="Proteomes" id="UP000777784"/>
    </source>
</evidence>
<dbReference type="Proteomes" id="UP000777784">
    <property type="component" value="Unassembled WGS sequence"/>
</dbReference>
<evidence type="ECO:0000256" key="2">
    <source>
        <dbReference type="ARBA" id="ARBA00012438"/>
    </source>
</evidence>
<comment type="catalytic activity">
    <reaction evidence="1">
        <text>ATP + protein L-histidine = ADP + protein N-phospho-L-histidine.</text>
        <dbReference type="EC" id="2.7.13.3"/>
    </reaction>
</comment>
<dbReference type="GO" id="GO:0000155">
    <property type="term" value="F:phosphorelay sensor kinase activity"/>
    <property type="evidence" value="ECO:0007669"/>
    <property type="project" value="TreeGrafter"/>
</dbReference>
<comment type="caution">
    <text evidence="9">The sequence shown here is derived from an EMBL/GenBank/DDBJ whole genome shotgun (WGS) entry which is preliminary data.</text>
</comment>
<dbReference type="InterPro" id="IPR003594">
    <property type="entry name" value="HATPase_dom"/>
</dbReference>
<evidence type="ECO:0000256" key="3">
    <source>
        <dbReference type="ARBA" id="ARBA00022553"/>
    </source>
</evidence>
<sequence length="338" mass="38614">MPKKKVFLSYAREDSSAADRLRKDLRVHGISVWFDKKDLRGGENWREVIHREISRADYFIALLSKSSVGKRGVVQAEIKKAIEVLEETPGDEIYLIPVRLMECKPKYRKLNELHWIDLFPRWEDGVNQIIRSIDGEQGHADLSKTPTPLDDIVIERDENAKPKRLKTLVHLSEMVRETIEIFGKYARRRNVIIDFTDTAPNAHVIASRPEIITAIANVLNNAIKYSYSGRNLESKVMLSTSQARSKAIIQIENWGVGIPKQDIESGVIFERGFRTPDAKEHTAGGMGMGLWLAREISRKYKGDIVVESKPVRWMIGEGDPRPPYVTTVRLIYPAEKIE</sequence>
<evidence type="ECO:0000259" key="8">
    <source>
        <dbReference type="PROSITE" id="PS50109"/>
    </source>
</evidence>
<dbReference type="SUPFAM" id="SSF52200">
    <property type="entry name" value="Toll/Interleukin receptor TIR domain"/>
    <property type="match status" value="1"/>
</dbReference>
<dbReference type="PANTHER" id="PTHR45453:SF1">
    <property type="entry name" value="PHOSPHATE REGULON SENSOR PROTEIN PHOR"/>
    <property type="match status" value="1"/>
</dbReference>
<dbReference type="InterPro" id="IPR000157">
    <property type="entry name" value="TIR_dom"/>
</dbReference>
<reference evidence="9" key="1">
    <citation type="submission" date="2021-05" db="EMBL/GenBank/DDBJ databases">
        <title>Energy efficiency and biological interactions define the core microbiome of deep oligotrophic groundwater.</title>
        <authorList>
            <person name="Mehrshad M."/>
            <person name="Lopez-Fernandez M."/>
            <person name="Bell E."/>
            <person name="Bernier-Latmani R."/>
            <person name="Bertilsson S."/>
            <person name="Dopson M."/>
        </authorList>
    </citation>
    <scope>NUCLEOTIDE SEQUENCE</scope>
    <source>
        <strain evidence="9">Modern_marine.mb.64</strain>
    </source>
</reference>
<dbReference type="InterPro" id="IPR005467">
    <property type="entry name" value="His_kinase_dom"/>
</dbReference>
<dbReference type="SUPFAM" id="SSF55874">
    <property type="entry name" value="ATPase domain of HSP90 chaperone/DNA topoisomerase II/histidine kinase"/>
    <property type="match status" value="1"/>
</dbReference>
<evidence type="ECO:0000256" key="1">
    <source>
        <dbReference type="ARBA" id="ARBA00000085"/>
    </source>
</evidence>
<dbReference type="SMART" id="SM00255">
    <property type="entry name" value="TIR"/>
    <property type="match status" value="1"/>
</dbReference>
<feature type="domain" description="TIR" evidence="7">
    <location>
        <begin position="2"/>
        <end position="137"/>
    </location>
</feature>
<keyword evidence="3" id="KW-0597">Phosphoprotein</keyword>
<dbReference type="SMART" id="SM00387">
    <property type="entry name" value="HATPase_c"/>
    <property type="match status" value="1"/>
</dbReference>
<dbReference type="PRINTS" id="PR00344">
    <property type="entry name" value="BCTRLSENSOR"/>
</dbReference>
<dbReference type="GO" id="GO:0004721">
    <property type="term" value="F:phosphoprotein phosphatase activity"/>
    <property type="evidence" value="ECO:0007669"/>
    <property type="project" value="TreeGrafter"/>
</dbReference>
<evidence type="ECO:0000256" key="5">
    <source>
        <dbReference type="ARBA" id="ARBA00022777"/>
    </source>
</evidence>
<organism evidence="9 10">
    <name type="scientific">Eiseniibacteriota bacterium</name>
    <dbReference type="NCBI Taxonomy" id="2212470"/>
    <lineage>
        <taxon>Bacteria</taxon>
        <taxon>Candidatus Eiseniibacteriota</taxon>
    </lineage>
</organism>
<dbReference type="Gene3D" id="3.40.50.10140">
    <property type="entry name" value="Toll/interleukin-1 receptor homology (TIR) domain"/>
    <property type="match status" value="1"/>
</dbReference>
<dbReference type="InterPro" id="IPR036890">
    <property type="entry name" value="HATPase_C_sf"/>
</dbReference>
<feature type="domain" description="Histidine kinase" evidence="8">
    <location>
        <begin position="149"/>
        <end position="336"/>
    </location>
</feature>
<keyword evidence="4" id="KW-0808">Transferase</keyword>
<dbReference type="Gene3D" id="3.30.565.10">
    <property type="entry name" value="Histidine kinase-like ATPase, C-terminal domain"/>
    <property type="match status" value="1"/>
</dbReference>
<dbReference type="InterPro" id="IPR050351">
    <property type="entry name" value="BphY/WalK/GraS-like"/>
</dbReference>
<proteinExistence type="predicted"/>
<evidence type="ECO:0000256" key="4">
    <source>
        <dbReference type="ARBA" id="ARBA00022679"/>
    </source>
</evidence>
<protein>
    <recommendedName>
        <fullName evidence="2">histidine kinase</fullName>
        <ecNumber evidence="2">2.7.13.3</ecNumber>
    </recommendedName>
</protein>
<evidence type="ECO:0000256" key="6">
    <source>
        <dbReference type="ARBA" id="ARBA00023012"/>
    </source>
</evidence>
<dbReference type="GO" id="GO:0005886">
    <property type="term" value="C:plasma membrane"/>
    <property type="evidence" value="ECO:0007669"/>
    <property type="project" value="TreeGrafter"/>
</dbReference>
<dbReference type="EMBL" id="JAHJDP010000002">
    <property type="protein sequence ID" value="MBU2689344.1"/>
    <property type="molecule type" value="Genomic_DNA"/>
</dbReference>
<keyword evidence="5" id="KW-0418">Kinase</keyword>
<dbReference type="Pfam" id="PF02518">
    <property type="entry name" value="HATPase_c"/>
    <property type="match status" value="1"/>
</dbReference>
<dbReference type="PANTHER" id="PTHR45453">
    <property type="entry name" value="PHOSPHATE REGULON SENSOR PROTEIN PHOR"/>
    <property type="match status" value="1"/>
</dbReference>
<dbReference type="GO" id="GO:0016036">
    <property type="term" value="P:cellular response to phosphate starvation"/>
    <property type="evidence" value="ECO:0007669"/>
    <property type="project" value="TreeGrafter"/>
</dbReference>
<dbReference type="Pfam" id="PF13676">
    <property type="entry name" value="TIR_2"/>
    <property type="match status" value="1"/>
</dbReference>
<gene>
    <name evidence="9" type="ORF">KJ970_00320</name>
</gene>
<dbReference type="PROSITE" id="PS50104">
    <property type="entry name" value="TIR"/>
    <property type="match status" value="1"/>
</dbReference>
<dbReference type="EC" id="2.7.13.3" evidence="2"/>
<dbReference type="InterPro" id="IPR035897">
    <property type="entry name" value="Toll_tir_struct_dom_sf"/>
</dbReference>
<dbReference type="PROSITE" id="PS50109">
    <property type="entry name" value="HIS_KIN"/>
    <property type="match status" value="1"/>
</dbReference>
<accession>A0A948RW37</accession>
<evidence type="ECO:0000313" key="9">
    <source>
        <dbReference type="EMBL" id="MBU2689344.1"/>
    </source>
</evidence>